<dbReference type="AlphaFoldDB" id="A0AAN9U433"/>
<dbReference type="EMBL" id="JAKJXP020000183">
    <property type="protein sequence ID" value="KAK7739259.1"/>
    <property type="molecule type" value="Genomic_DNA"/>
</dbReference>
<comment type="caution">
    <text evidence="3">The sequence shown here is derived from an EMBL/GenBank/DDBJ whole genome shotgun (WGS) entry which is preliminary data.</text>
</comment>
<accession>A0AAN9U433</accession>
<evidence type="ECO:0000313" key="4">
    <source>
        <dbReference type="Proteomes" id="UP001320420"/>
    </source>
</evidence>
<dbReference type="GO" id="GO:0004301">
    <property type="term" value="F:epoxide hydrolase activity"/>
    <property type="evidence" value="ECO:0007669"/>
    <property type="project" value="TreeGrafter"/>
</dbReference>
<keyword evidence="4" id="KW-1185">Reference proteome</keyword>
<keyword evidence="1" id="KW-0378">Hydrolase</keyword>
<dbReference type="InterPro" id="IPR051340">
    <property type="entry name" value="Haloalkane_dehalogenase"/>
</dbReference>
<gene>
    <name evidence="3" type="ORF">SLS62_011265</name>
</gene>
<evidence type="ECO:0000313" key="3">
    <source>
        <dbReference type="EMBL" id="KAK7739259.1"/>
    </source>
</evidence>
<evidence type="ECO:0000259" key="2">
    <source>
        <dbReference type="Pfam" id="PF00561"/>
    </source>
</evidence>
<dbReference type="Proteomes" id="UP001320420">
    <property type="component" value="Unassembled WGS sequence"/>
</dbReference>
<dbReference type="SUPFAM" id="SSF53474">
    <property type="entry name" value="alpha/beta-Hydrolases"/>
    <property type="match status" value="1"/>
</dbReference>
<feature type="domain" description="AB hydrolase-1" evidence="2">
    <location>
        <begin position="39"/>
        <end position="283"/>
    </location>
</feature>
<proteinExistence type="predicted"/>
<protein>
    <recommendedName>
        <fullName evidence="2">AB hydrolase-1 domain-containing protein</fullName>
    </recommendedName>
</protein>
<dbReference type="InterPro" id="IPR000639">
    <property type="entry name" value="Epox_hydrolase-like"/>
</dbReference>
<dbReference type="Pfam" id="PF00561">
    <property type="entry name" value="Abhydrolase_1"/>
    <property type="match status" value="1"/>
</dbReference>
<dbReference type="InterPro" id="IPR029058">
    <property type="entry name" value="AB_hydrolase_fold"/>
</dbReference>
<sequence length="305" mass="34304">MASLFSPNGTLSAEPFEIRTIQADGVNVFYRTAGSELAPVLLLLHGFPTSSFMFRNLIPLLATSYRIIAPDLPGFGFTEVPEARDYQYTFANLTATIGAFLDALNVTNFAEYIFDYGAPVGLRLALDRPDAVSAIISQNGNAYVEGLGDVFWPPVEKYWASGSLEDRNALYQFLNLNATKSQYTDGAPHPERIPPETYHLDQALMERPGNKDIQLDLFYDYRTNVALYPKFHEYFRSSGVPVLAAWGKNDAMFIPPGAEAYQKDVKKFELKWIDDGHFALETNEKLLAGYIDVFLKKYDVFNRSQ</sequence>
<organism evidence="3 4">
    <name type="scientific">Diatrype stigma</name>
    <dbReference type="NCBI Taxonomy" id="117547"/>
    <lineage>
        <taxon>Eukaryota</taxon>
        <taxon>Fungi</taxon>
        <taxon>Dikarya</taxon>
        <taxon>Ascomycota</taxon>
        <taxon>Pezizomycotina</taxon>
        <taxon>Sordariomycetes</taxon>
        <taxon>Xylariomycetidae</taxon>
        <taxon>Xylariales</taxon>
        <taxon>Diatrypaceae</taxon>
        <taxon>Diatrype</taxon>
    </lineage>
</organism>
<reference evidence="3 4" key="1">
    <citation type="submission" date="2024-02" db="EMBL/GenBank/DDBJ databases">
        <title>De novo assembly and annotation of 12 fungi associated with fruit tree decline syndrome in Ontario, Canada.</title>
        <authorList>
            <person name="Sulman M."/>
            <person name="Ellouze W."/>
            <person name="Ilyukhin E."/>
        </authorList>
    </citation>
    <scope>NUCLEOTIDE SEQUENCE [LARGE SCALE GENOMIC DNA]</scope>
    <source>
        <strain evidence="3 4">M11/M66-122</strain>
    </source>
</reference>
<dbReference type="PRINTS" id="PR00412">
    <property type="entry name" value="EPOXHYDRLASE"/>
</dbReference>
<dbReference type="PANTHER" id="PTHR42977:SF3">
    <property type="entry name" value="AB HYDROLASE-1 DOMAIN-CONTAINING PROTEIN"/>
    <property type="match status" value="1"/>
</dbReference>
<dbReference type="Gene3D" id="3.40.50.1820">
    <property type="entry name" value="alpha/beta hydrolase"/>
    <property type="match status" value="1"/>
</dbReference>
<evidence type="ECO:0000256" key="1">
    <source>
        <dbReference type="ARBA" id="ARBA00022801"/>
    </source>
</evidence>
<dbReference type="PANTHER" id="PTHR42977">
    <property type="entry name" value="HYDROLASE-RELATED"/>
    <property type="match status" value="1"/>
</dbReference>
<dbReference type="PRINTS" id="PR00111">
    <property type="entry name" value="ABHYDROLASE"/>
</dbReference>
<dbReference type="InterPro" id="IPR000073">
    <property type="entry name" value="AB_hydrolase_1"/>
</dbReference>
<name>A0AAN9U433_9PEZI</name>